<feature type="signal peptide" evidence="1">
    <location>
        <begin position="1"/>
        <end position="24"/>
    </location>
</feature>
<comment type="caution">
    <text evidence="2">The sequence shown here is derived from an EMBL/GenBank/DDBJ whole genome shotgun (WGS) entry which is preliminary data.</text>
</comment>
<organism evidence="2 3">
    <name type="scientific">Fusarium heterosporum</name>
    <dbReference type="NCBI Taxonomy" id="42747"/>
    <lineage>
        <taxon>Eukaryota</taxon>
        <taxon>Fungi</taxon>
        <taxon>Dikarya</taxon>
        <taxon>Ascomycota</taxon>
        <taxon>Pezizomycotina</taxon>
        <taxon>Sordariomycetes</taxon>
        <taxon>Hypocreomycetidae</taxon>
        <taxon>Hypocreales</taxon>
        <taxon>Nectriaceae</taxon>
        <taxon>Fusarium</taxon>
        <taxon>Fusarium heterosporum species complex</taxon>
    </lineage>
</organism>
<protein>
    <submittedName>
        <fullName evidence="2">Uncharacterized protein</fullName>
    </submittedName>
</protein>
<evidence type="ECO:0000313" key="3">
    <source>
        <dbReference type="Proteomes" id="UP000567885"/>
    </source>
</evidence>
<gene>
    <name evidence="2" type="ORF">FHETE_5509</name>
</gene>
<feature type="chain" id="PRO_5034881586" evidence="1">
    <location>
        <begin position="25"/>
        <end position="248"/>
    </location>
</feature>
<evidence type="ECO:0000256" key="1">
    <source>
        <dbReference type="SAM" id="SignalP"/>
    </source>
</evidence>
<evidence type="ECO:0000313" key="2">
    <source>
        <dbReference type="EMBL" id="KAF5667969.1"/>
    </source>
</evidence>
<dbReference type="EMBL" id="JAAGWQ010000096">
    <property type="protein sequence ID" value="KAF5667969.1"/>
    <property type="molecule type" value="Genomic_DNA"/>
</dbReference>
<sequence>MKKELPLRALALLAVASYGGLGTAETLSSEEWQALFKNPNATGTYTFKGYNVSEPSPANKTVDGWSATIQVANITDDPRGGAPYPGIDISVQAPEGMKLPALNGSQTNSSSWHVCVTYWKPGKFGDGTTNDAQNDDGDCSSFMSEECTDALQIAAFEYRRDGEGCSNLPSIPEPCEKYYSGKSPGVFGQSPGGNLSVFDGSSLIREDSLTSGQDAMSQEDAYDYALFQRRCYAAYYTVSTPEEYHERQ</sequence>
<reference evidence="2 3" key="1">
    <citation type="submission" date="2020-05" db="EMBL/GenBank/DDBJ databases">
        <title>Identification and distribution of gene clusters putatively required for synthesis of sphingolipid metabolism inhibitors in phylogenetically diverse species of the filamentous fungus Fusarium.</title>
        <authorList>
            <person name="Kim H.-S."/>
            <person name="Busman M."/>
            <person name="Brown D.W."/>
            <person name="Divon H."/>
            <person name="Uhlig S."/>
            <person name="Proctor R.H."/>
        </authorList>
    </citation>
    <scope>NUCLEOTIDE SEQUENCE [LARGE SCALE GENOMIC DNA]</scope>
    <source>
        <strain evidence="2 3">NRRL 20693</strain>
    </source>
</reference>
<name>A0A8H5WS10_FUSHE</name>
<dbReference type="OrthoDB" id="4526039at2759"/>
<keyword evidence="3" id="KW-1185">Reference proteome</keyword>
<accession>A0A8H5WS10</accession>
<proteinExistence type="predicted"/>
<keyword evidence="1" id="KW-0732">Signal</keyword>
<dbReference type="AlphaFoldDB" id="A0A8H5WS10"/>
<dbReference type="Proteomes" id="UP000567885">
    <property type="component" value="Unassembled WGS sequence"/>
</dbReference>